<dbReference type="Proteomes" id="UP000824120">
    <property type="component" value="Chromosome 10"/>
</dbReference>
<accession>A0A9J5X386</accession>
<dbReference type="PANTHER" id="PTHR36322:SF3">
    <property type="entry name" value="TRANSMEMBRANE PROTEIN"/>
    <property type="match status" value="1"/>
</dbReference>
<keyword evidence="3" id="KW-1185">Reference proteome</keyword>
<feature type="compositionally biased region" description="Basic and acidic residues" evidence="1">
    <location>
        <begin position="58"/>
        <end position="70"/>
    </location>
</feature>
<comment type="caution">
    <text evidence="2">The sequence shown here is derived from an EMBL/GenBank/DDBJ whole genome shotgun (WGS) entry which is preliminary data.</text>
</comment>
<protein>
    <recommendedName>
        <fullName evidence="4">Transmembrane protein</fullName>
    </recommendedName>
</protein>
<gene>
    <name evidence="2" type="ORF">H5410_053214</name>
</gene>
<reference evidence="2 3" key="1">
    <citation type="submission" date="2020-09" db="EMBL/GenBank/DDBJ databases">
        <title>De no assembly of potato wild relative species, Solanum commersonii.</title>
        <authorList>
            <person name="Cho K."/>
        </authorList>
    </citation>
    <scope>NUCLEOTIDE SEQUENCE [LARGE SCALE GENOMIC DNA]</scope>
    <source>
        <strain evidence="2">LZ3.2</strain>
        <tissue evidence="2">Leaf</tissue>
    </source>
</reference>
<proteinExistence type="predicted"/>
<evidence type="ECO:0008006" key="4">
    <source>
        <dbReference type="Google" id="ProtNLM"/>
    </source>
</evidence>
<feature type="region of interest" description="Disordered" evidence="1">
    <location>
        <begin position="47"/>
        <end position="81"/>
    </location>
</feature>
<sequence length="121" mass="14240">MILTSWLNRRRFRRYLCLFLCSPFLLPLFCATCPIICVVCYRCCDRSSGNRGEIQGEGDGRDNVRERKGDEDVEVVDSRSPSSAMIEEIQRERMDKWEWVTVHWVNQVILEGSGHWVKNRE</sequence>
<evidence type="ECO:0000313" key="3">
    <source>
        <dbReference type="Proteomes" id="UP000824120"/>
    </source>
</evidence>
<evidence type="ECO:0000256" key="1">
    <source>
        <dbReference type="SAM" id="MobiDB-lite"/>
    </source>
</evidence>
<dbReference type="PANTHER" id="PTHR36322">
    <property type="entry name" value="TRANSMEMBRANE PROTEIN"/>
    <property type="match status" value="1"/>
</dbReference>
<dbReference type="AlphaFoldDB" id="A0A9J5X386"/>
<evidence type="ECO:0000313" key="2">
    <source>
        <dbReference type="EMBL" id="KAG5582587.1"/>
    </source>
</evidence>
<dbReference type="EMBL" id="JACXVP010000010">
    <property type="protein sequence ID" value="KAG5582587.1"/>
    <property type="molecule type" value="Genomic_DNA"/>
</dbReference>
<organism evidence="2 3">
    <name type="scientific">Solanum commersonii</name>
    <name type="common">Commerson's wild potato</name>
    <name type="synonym">Commerson's nightshade</name>
    <dbReference type="NCBI Taxonomy" id="4109"/>
    <lineage>
        <taxon>Eukaryota</taxon>
        <taxon>Viridiplantae</taxon>
        <taxon>Streptophyta</taxon>
        <taxon>Embryophyta</taxon>
        <taxon>Tracheophyta</taxon>
        <taxon>Spermatophyta</taxon>
        <taxon>Magnoliopsida</taxon>
        <taxon>eudicotyledons</taxon>
        <taxon>Gunneridae</taxon>
        <taxon>Pentapetalae</taxon>
        <taxon>asterids</taxon>
        <taxon>lamiids</taxon>
        <taxon>Solanales</taxon>
        <taxon>Solanaceae</taxon>
        <taxon>Solanoideae</taxon>
        <taxon>Solaneae</taxon>
        <taxon>Solanum</taxon>
    </lineage>
</organism>
<name>A0A9J5X386_SOLCO</name>